<dbReference type="NCBIfam" id="TIGR01451">
    <property type="entry name" value="B_ant_repeat"/>
    <property type="match status" value="8"/>
</dbReference>
<reference evidence="4 5" key="1">
    <citation type="submission" date="2020-07" db="EMBL/GenBank/DDBJ databases">
        <title>Sequencing the genomes of 1000 actinobacteria strains.</title>
        <authorList>
            <person name="Klenk H.-P."/>
        </authorList>
    </citation>
    <scope>NUCLEOTIDE SEQUENCE [LARGE SCALE GENOMIC DNA]</scope>
    <source>
        <strain evidence="4 5">DSM 27576</strain>
    </source>
</reference>
<feature type="compositionally biased region" description="Basic and acidic residues" evidence="1">
    <location>
        <begin position="1014"/>
        <end position="1030"/>
    </location>
</feature>
<keyword evidence="2" id="KW-1133">Transmembrane helix</keyword>
<dbReference type="SUPFAM" id="SSF49401">
    <property type="entry name" value="Bacterial adhesins"/>
    <property type="match status" value="1"/>
</dbReference>
<dbReference type="InterPro" id="IPR051172">
    <property type="entry name" value="Chlamydia_OmcB"/>
</dbReference>
<feature type="domain" description="DUF11" evidence="3">
    <location>
        <begin position="2389"/>
        <end position="2504"/>
    </location>
</feature>
<feature type="domain" description="DUF11" evidence="3">
    <location>
        <begin position="2251"/>
        <end position="2377"/>
    </location>
</feature>
<feature type="domain" description="DUF11" evidence="3">
    <location>
        <begin position="2653"/>
        <end position="2779"/>
    </location>
</feature>
<feature type="compositionally biased region" description="Low complexity" evidence="1">
    <location>
        <begin position="2231"/>
        <end position="2243"/>
    </location>
</feature>
<gene>
    <name evidence="4" type="ORF">FHX48_001923</name>
</gene>
<dbReference type="PANTHER" id="PTHR34819">
    <property type="entry name" value="LARGE CYSTEINE-RICH PERIPLASMIC PROTEIN OMCB"/>
    <property type="match status" value="1"/>
</dbReference>
<feature type="domain" description="DUF11" evidence="3">
    <location>
        <begin position="1192"/>
        <end position="1307"/>
    </location>
</feature>
<accession>A0A7W3JPV7</accession>
<feature type="domain" description="DUF11" evidence="3">
    <location>
        <begin position="2787"/>
        <end position="2890"/>
    </location>
</feature>
<feature type="domain" description="DUF11" evidence="3">
    <location>
        <begin position="1643"/>
        <end position="1760"/>
    </location>
</feature>
<dbReference type="Proteomes" id="UP000526083">
    <property type="component" value="Unassembled WGS sequence"/>
</dbReference>
<evidence type="ECO:0000256" key="1">
    <source>
        <dbReference type="SAM" id="MobiDB-lite"/>
    </source>
</evidence>
<proteinExistence type="predicted"/>
<dbReference type="NCBIfam" id="TIGR04226">
    <property type="entry name" value="RrgB_K2N_iso_D2"/>
    <property type="match status" value="2"/>
</dbReference>
<comment type="caution">
    <text evidence="4">The sequence shown here is derived from an EMBL/GenBank/DDBJ whole genome shotgun (WGS) entry which is preliminary data.</text>
</comment>
<feature type="compositionally biased region" description="Acidic residues" evidence="1">
    <location>
        <begin position="2090"/>
        <end position="2100"/>
    </location>
</feature>
<feature type="region of interest" description="Disordered" evidence="1">
    <location>
        <begin position="2223"/>
        <end position="2249"/>
    </location>
</feature>
<dbReference type="InterPro" id="IPR047589">
    <property type="entry name" value="DUF11_rpt"/>
</dbReference>
<feature type="region of interest" description="Disordered" evidence="1">
    <location>
        <begin position="998"/>
        <end position="1030"/>
    </location>
</feature>
<keyword evidence="5" id="KW-1185">Reference proteome</keyword>
<evidence type="ECO:0000259" key="3">
    <source>
        <dbReference type="Pfam" id="PF01345"/>
    </source>
</evidence>
<dbReference type="InterPro" id="IPR001434">
    <property type="entry name" value="OmcB-like_DUF11"/>
</dbReference>
<dbReference type="RefSeq" id="WP_167046267.1">
    <property type="nucleotide sequence ID" value="NZ_JAAOZB010000001.1"/>
</dbReference>
<feature type="region of interest" description="Disordered" evidence="1">
    <location>
        <begin position="1751"/>
        <end position="1794"/>
    </location>
</feature>
<feature type="domain" description="DUF11" evidence="3">
    <location>
        <begin position="2132"/>
        <end position="2245"/>
    </location>
</feature>
<feature type="region of interest" description="Disordered" evidence="1">
    <location>
        <begin position="1"/>
        <end position="26"/>
    </location>
</feature>
<dbReference type="InterPro" id="IPR026466">
    <property type="entry name" value="Fim_isopep_form_D2_dom"/>
</dbReference>
<organism evidence="4 5">
    <name type="scientific">Microbacterium halimionae</name>
    <dbReference type="NCBI Taxonomy" id="1526413"/>
    <lineage>
        <taxon>Bacteria</taxon>
        <taxon>Bacillati</taxon>
        <taxon>Actinomycetota</taxon>
        <taxon>Actinomycetes</taxon>
        <taxon>Micrococcales</taxon>
        <taxon>Microbacteriaceae</taxon>
        <taxon>Microbacterium</taxon>
    </lineage>
</organism>
<evidence type="ECO:0000256" key="2">
    <source>
        <dbReference type="SAM" id="Phobius"/>
    </source>
</evidence>
<dbReference type="InterPro" id="IPR008966">
    <property type="entry name" value="Adhesion_dom_sf"/>
</dbReference>
<feature type="compositionally biased region" description="Polar residues" evidence="1">
    <location>
        <begin position="1769"/>
        <end position="1785"/>
    </location>
</feature>
<dbReference type="Gene3D" id="2.60.40.740">
    <property type="match status" value="4"/>
</dbReference>
<evidence type="ECO:0000313" key="4">
    <source>
        <dbReference type="EMBL" id="MBA8816830.1"/>
    </source>
</evidence>
<dbReference type="EMBL" id="JACGWY010000003">
    <property type="protein sequence ID" value="MBA8816830.1"/>
    <property type="molecule type" value="Genomic_DNA"/>
</dbReference>
<name>A0A7W3JPV7_9MICO</name>
<feature type="region of interest" description="Disordered" evidence="1">
    <location>
        <begin position="2081"/>
        <end position="2104"/>
    </location>
</feature>
<keyword evidence="2" id="KW-0812">Transmembrane</keyword>
<feature type="domain" description="DUF11" evidence="3">
    <location>
        <begin position="1493"/>
        <end position="1619"/>
    </location>
</feature>
<dbReference type="PANTHER" id="PTHR34819:SF3">
    <property type="entry name" value="CELL SURFACE PROTEIN"/>
    <property type="match status" value="1"/>
</dbReference>
<sequence length="2947" mass="301874">MHHPSVTTAPTRRATRASRKRGHGFLRGPSRLTSLLLIPSLVVATLTGAAFWGASAASAAAIPDPQASISLEPTGSSDAQKPFILAGEDATFDISLTNSSTTPGYNTSFTLLVPNGIDFVSSAAMGAPNVYASGQTLPNSAKRQASSPLASVPAGFQLWVFQDVADLPASASYSSTITVRPDASIFPVGTSPDFALTGYVSSAPATLPVFDGSTGVAGTSGATDTSSDGDSADAPISALRLTKQEPSPEIELLRGVHDHQTIYTLTVENTPQGATDGVTLVDYLPAGLEFLACATVDNTQASGLLYDGAGALGGTQEHPGSGDVTGANPGADCLTPAAVETVSSDLPASLDAGVYTKVTWNLPALTGTTPQATDLSSAGVAGNYVITYAAAVPLFENTMDFVTTAGTGTPDAAGLGQASNLNNNNGASTRQGQGAGFGDGILYDNLATVAGTFAGPVAPSTSTAVTDSDTEQIQAMDLRILKSVSTSLGTDFVTGELATYTLDLATSEYTSADQMEIVDTFANGLCPALPGSGATLTGDPLPTDCAYPSTEGGATLTGATVSAIDYNSATGEFTVTYLSDPTAYEANDSHEIVYTGLMRNAYDTDDPWFGPTTSGDEMTNNVVVTGWTTSTDELDGVNNGSGVPAFGTEDVTDNSSAMLESRYSGISKQVLPRDAVISTAPAAASAAASCDVAPGSAWSQNQTDAADAPFHAGDYVCYQLTVDFAEAIDVRNPVVTDFLPRDMTYVDSAVYTGTGGTSADVDIDSTSVEGQRLTWNVGTPGEGGDRYVPLDSVLVLHVLALVTSNTPADASALDKPENLMKYQQNDVLADIYYLRDASAIQLGQGPTLLKGVLDVDGDSTLPARSQNDSDGTVFDSNRDGIEVVQDDVVTYRVDLSGGDFAAENMTVWDALPDGITKSEVSAISDGGTALNPGDAGYPANIAGSASGHSVIVWNGLDVGVKPATNTLTYDVTVPTDVLVDTSFTNTASITQFDVETNAGTAETQYPTGSLDATTRSDDSTVPGDDMRDDSLIFTPAPTIAKTLDSTEIAPTGTTVTDPNNAVNQATQGELITWSYDVVIPAHTSVANGVLSDRGTLSPGNVSYTVEGVPTWDATALTGAVASDFALSGDGELAFPDLYTNSSGDDQTFTVTMTVYLGDAGNNGTRLTNRALFTSDSWDGNADASVTYIEPNLTINKTASPANDVSTNDTITYTLTVANNSNRPVSYDNTVVDTVPDGIIVDGTTISGGGTLTGADPIDGDGGTITWDIARVAPTTVLTYEAKIDPETGGGQSYVNTAEVTGYTLPDTIDSGHVRGGERDDDDDATVKAITADIAKGVREAGSTDAFSNTVSEPAGQTVEYEVQVALQPSINYFDSIITDQLPAGVVLQDATISGPIATPSTGIAGTWDYALDSSTNTATWTYNDGAGNDIASFSEERILTMTYEVLLDGAGIDSAVSDLDNTATFTWNSLNGDTSTRQTITDDAEVDLLDPVLAIAKNVSNETPNPGDTFSYDVTVTNTGNTPAYNMDITDVVPAGVVVDPATISDGGALTGADAELGGGTITWDAADLPGPLYPAGSAESPMSLVFTYDATLTASANIDGSDVFTNTASVEHFESFPTDGREYDPTDVDDTAAVDPPFPTVALAKSVTSTDIAYADVPLSWTLTATNNGDGPAQTVTLTDALPTNWTYTAVTSVTVAGAAWSGTTTPTVTGSGAPGSEQSLEWSFGTAAPNAVLLQPGQSIEIVFTATPNEDALTDPGTTEDGGTRVPHTNTVSGETTDTSGATENGDGPYTGPDADDSAFIERADLNLIKDAIGGNADGDWISGVVAGADYDQPQWQITVTNQGPDASVGPFRFVDTTTLPDDVTTGAFTARYFADAGDATGTALALTGAGTEADPFVVGEGSTSLAADGSDRIVLTADVTVGAAATGTAENDASVVGTTWETPDDVTKDNSDDAEKPLSPEADLQITKTATTVSPNAGGTLTWELAVRNNGPSGSASTTADPITVTDTVPDGISNVADPSNAAWTASASDGFPANAGDEITWTFVESSFPVGPSTAIVLTGTIDASWAADTDIVNTAEVQPGTTPDPDPDNNDDDETVTPGIDTTLAIDKTRLVFNGTDWVAATATDLATPGENVTYLVDVTNTGTADARNVEVLDTVEPYFTYESFESVDGTWARTSTTAAAGDDQTFALDGDLVAGDSASFRITLLLDAAHETGATVDNTVRASADNSTNQPTDTDSTTDSERSADLTIEKTHAGDAIAGSTLDYTMTVTNLGPSVSSGPIEIIDTLPTGFSYDEGTATVAVAGGQPVAIEPTIVDQTLTWSVDGDSFTLAKDATIVVSFTSNLAADLLAGGYINQADVDGPDDDNPLNNHDDDPTAVTTMTNLSIVKDVAAGPYVAGTSVDYTLTVKNEGPSVARDVVVIDTPPGGMTLTAMSGDGWTCGVDTLTCGRDDFAVGTSTINVTAMIAASVADGTELVNVATVATSTPETTTTDNESDVTITDVAEADLGIVKTAVDELGAEITTVDAGTQVRYLLEVHNYGPSDAVGPLTISDVLPAGLSFVSAESEGSAWVCAADATNAQLANCEMPGGLAVDADATDLVMVVAVDPAQTTGSIVNTATVTSSTTEPTPDPHSNTDDAVVDVTRNVNVSIVKTHSAENVRIGDDLTFDLAVHNDGPATATGVTVVDTIPAGLTYVDAAASDAAWTIVADAMAEDGTTAVTATLEGALAPTADAPRLAVTVAVTAEAYDTVVNTATVSTTEPETDPTDNTSDDTVIVPALSTLVVTKDLASPLKVGGKATYGITVTNTGPTEDPGPIVLTDVLPNGLTFVSASGDGATCDADGSTVTCTLDGALGVEQTRTIALTVSVAIAAYPEVTNVVTVTTPTEQGVGGSLTASTTDPVAQDPLAVTGAPAAWWFAFIGIPLLLAGIVLMLLRRRRHQDA</sequence>
<feature type="domain" description="DUF11" evidence="3">
    <location>
        <begin position="1966"/>
        <end position="2101"/>
    </location>
</feature>
<dbReference type="Pfam" id="PF01345">
    <property type="entry name" value="DUF11"/>
    <property type="match status" value="10"/>
</dbReference>
<protein>
    <submittedName>
        <fullName evidence="4">Putative repeat protein (TIGR01451 family)/fimbrial isopeptide formation D2 family protein</fullName>
    </submittedName>
</protein>
<feature type="compositionally biased region" description="Basic and acidic residues" evidence="1">
    <location>
        <begin position="1948"/>
        <end position="1961"/>
    </location>
</feature>
<feature type="compositionally biased region" description="Basic residues" evidence="1">
    <location>
        <begin position="13"/>
        <end position="24"/>
    </location>
</feature>
<keyword evidence="2" id="KW-0472">Membrane</keyword>
<feature type="domain" description="DUF11" evidence="3">
    <location>
        <begin position="2511"/>
        <end position="2643"/>
    </location>
</feature>
<feature type="compositionally biased region" description="Polar residues" evidence="1">
    <location>
        <begin position="998"/>
        <end position="1013"/>
    </location>
</feature>
<feature type="transmembrane region" description="Helical" evidence="2">
    <location>
        <begin position="2918"/>
        <end position="2939"/>
    </location>
</feature>
<feature type="region of interest" description="Disordered" evidence="1">
    <location>
        <begin position="1935"/>
        <end position="1962"/>
    </location>
</feature>
<evidence type="ECO:0000313" key="5">
    <source>
        <dbReference type="Proteomes" id="UP000526083"/>
    </source>
</evidence>